<comment type="caution">
    <text evidence="1">The sequence shown here is derived from an EMBL/GenBank/DDBJ whole genome shotgun (WGS) entry which is preliminary data.</text>
</comment>
<evidence type="ECO:0000313" key="1">
    <source>
        <dbReference type="EMBL" id="MBB6672184.1"/>
    </source>
</evidence>
<gene>
    <name evidence="1" type="ORF">H7C19_16005</name>
</gene>
<dbReference type="AlphaFoldDB" id="A0A7X0RU48"/>
<keyword evidence="2" id="KW-1185">Reference proteome</keyword>
<sequence>MSEAEYFKNMPHNRNDPNPFLAIYLDQSIPFNEEAKAAYLRDCSSKSRQFLLPVLRPFARLLIILLQIYKIVVPKALTSSRLLHRVLYGGMKTFVSPSANYMILRHFYLGSEVLQFIRDNVPGVQIQMNPLKPTNLEPVKDDLFLIHDLNLYNFVINLNRELKDKGLEVTKQERLHFDAITTAPLPIEPMPKRWTNFLDLTTAIECFTPVYQLFLTDNDFWRATNSLQLDETVGILASKIIGNNDRLALINNKHPMVPLTTLKAGFRLVLHGLATEQLHALLVELKHKQQRQEQEQAQEREQAQAQA</sequence>
<dbReference type="InterPro" id="IPR054268">
    <property type="entry name" value="DUF6999"/>
</dbReference>
<dbReference type="Proteomes" id="UP000547209">
    <property type="component" value="Unassembled WGS sequence"/>
</dbReference>
<proteinExistence type="predicted"/>
<organism evidence="1 2">
    <name type="scientific">Cohnella nanjingensis</name>
    <dbReference type="NCBI Taxonomy" id="1387779"/>
    <lineage>
        <taxon>Bacteria</taxon>
        <taxon>Bacillati</taxon>
        <taxon>Bacillota</taxon>
        <taxon>Bacilli</taxon>
        <taxon>Bacillales</taxon>
        <taxon>Paenibacillaceae</taxon>
        <taxon>Cohnella</taxon>
    </lineage>
</organism>
<evidence type="ECO:0000313" key="2">
    <source>
        <dbReference type="Proteomes" id="UP000547209"/>
    </source>
</evidence>
<name>A0A7X0RU48_9BACL</name>
<protein>
    <submittedName>
        <fullName evidence="1">Uncharacterized protein</fullName>
    </submittedName>
</protein>
<dbReference type="EMBL" id="JACJVP010000025">
    <property type="protein sequence ID" value="MBB6672184.1"/>
    <property type="molecule type" value="Genomic_DNA"/>
</dbReference>
<dbReference type="RefSeq" id="WP_185143655.1">
    <property type="nucleotide sequence ID" value="NZ_JACJVP010000025.1"/>
</dbReference>
<dbReference type="Pfam" id="PF22523">
    <property type="entry name" value="DUF6999"/>
    <property type="match status" value="1"/>
</dbReference>
<accession>A0A7X0RU48</accession>
<reference evidence="1 2" key="1">
    <citation type="submission" date="2020-08" db="EMBL/GenBank/DDBJ databases">
        <title>Cohnella phylogeny.</title>
        <authorList>
            <person name="Dunlap C."/>
        </authorList>
    </citation>
    <scope>NUCLEOTIDE SEQUENCE [LARGE SCALE GENOMIC DNA]</scope>
    <source>
        <strain evidence="1 2">DSM 28246</strain>
    </source>
</reference>